<sequence>MKHYLELAIGWIVALRSDPRQSQRGLSQSTEVAILLAAALTVAAAIVVAVKAFVSKKLSGF</sequence>
<gene>
    <name evidence="2" type="ORF">FOE78_01200</name>
</gene>
<accession>A0A516PU32</accession>
<organism evidence="2 3">
    <name type="scientific">Microlunatus elymi</name>
    <dbReference type="NCBI Taxonomy" id="2596828"/>
    <lineage>
        <taxon>Bacteria</taxon>
        <taxon>Bacillati</taxon>
        <taxon>Actinomycetota</taxon>
        <taxon>Actinomycetes</taxon>
        <taxon>Propionibacteriales</taxon>
        <taxon>Propionibacteriaceae</taxon>
        <taxon>Microlunatus</taxon>
    </lineage>
</organism>
<keyword evidence="3" id="KW-1185">Reference proteome</keyword>
<dbReference type="AlphaFoldDB" id="A0A516PU32"/>
<dbReference type="EMBL" id="CP041692">
    <property type="protein sequence ID" value="QDP94714.1"/>
    <property type="molecule type" value="Genomic_DNA"/>
</dbReference>
<name>A0A516PU32_9ACTN</name>
<evidence type="ECO:0000313" key="2">
    <source>
        <dbReference type="EMBL" id="QDP94714.1"/>
    </source>
</evidence>
<protein>
    <submittedName>
        <fullName evidence="2">Uncharacterized protein</fullName>
    </submittedName>
</protein>
<proteinExistence type="predicted"/>
<keyword evidence="1" id="KW-0812">Transmembrane</keyword>
<reference evidence="2 3" key="1">
    <citation type="submission" date="2019-07" db="EMBL/GenBank/DDBJ databases">
        <title>Microlunatus dokdonensis sp. nov. isolated from the rhizospheric soil of the wild plant Elymus tsukushiensis.</title>
        <authorList>
            <person name="Ghim S.-Y."/>
            <person name="Hwang Y.-J."/>
            <person name="Son J.-S."/>
            <person name="Shin J.-H."/>
        </authorList>
    </citation>
    <scope>NUCLEOTIDE SEQUENCE [LARGE SCALE GENOMIC DNA]</scope>
    <source>
        <strain evidence="2 3">KUDC0627</strain>
    </source>
</reference>
<dbReference type="RefSeq" id="WP_143984703.1">
    <property type="nucleotide sequence ID" value="NZ_CP041692.1"/>
</dbReference>
<keyword evidence="1" id="KW-0472">Membrane</keyword>
<evidence type="ECO:0000256" key="1">
    <source>
        <dbReference type="SAM" id="Phobius"/>
    </source>
</evidence>
<feature type="transmembrane region" description="Helical" evidence="1">
    <location>
        <begin position="32"/>
        <end position="54"/>
    </location>
</feature>
<dbReference type="KEGG" id="mik:FOE78_01200"/>
<evidence type="ECO:0000313" key="3">
    <source>
        <dbReference type="Proteomes" id="UP000319263"/>
    </source>
</evidence>
<dbReference type="Proteomes" id="UP000319263">
    <property type="component" value="Chromosome"/>
</dbReference>
<keyword evidence="1" id="KW-1133">Transmembrane helix</keyword>